<evidence type="ECO:0000313" key="2">
    <source>
        <dbReference type="Proteomes" id="UP000191040"/>
    </source>
</evidence>
<dbReference type="Proteomes" id="UP000191040">
    <property type="component" value="Chromosome I"/>
</dbReference>
<dbReference type="InterPro" id="IPR023393">
    <property type="entry name" value="START-like_dom_sf"/>
</dbReference>
<proteinExistence type="predicted"/>
<name>A0A1T4Z8R6_9ACTN</name>
<dbReference type="SUPFAM" id="SSF55961">
    <property type="entry name" value="Bet v1-like"/>
    <property type="match status" value="1"/>
</dbReference>
<dbReference type="Gene3D" id="3.30.530.20">
    <property type="match status" value="1"/>
</dbReference>
<dbReference type="RefSeq" id="WP_078701093.1">
    <property type="nucleotide sequence ID" value="NZ_LT796768.1"/>
</dbReference>
<protein>
    <recommendedName>
        <fullName evidence="3">Polyketide cyclase / dehydrase and lipid transport</fullName>
    </recommendedName>
</protein>
<evidence type="ECO:0000313" key="1">
    <source>
        <dbReference type="EMBL" id="SKB10278.1"/>
    </source>
</evidence>
<dbReference type="OrthoDB" id="5402478at2"/>
<evidence type="ECO:0008006" key="3">
    <source>
        <dbReference type="Google" id="ProtNLM"/>
    </source>
</evidence>
<gene>
    <name evidence="1" type="ORF">SAMN06295964_3226</name>
</gene>
<sequence>MSDRAYEFRSVWDVEEPPERLWRTLEQFLEQDDPLPWWDAVSVTAHRGEEIDLVARSAFGYRLRFTVHDLDLQPTTTMRFRSRGDLEGSAHLDFAPGRPGRTLLTIDWHVDTTAPWMRRSERLLRPAFVLAHGLVMRSGERRLNRWLRQRG</sequence>
<dbReference type="STRING" id="1736691.SAMN06295964_3226"/>
<dbReference type="AlphaFoldDB" id="A0A1T4Z8R6"/>
<organism evidence="1 2">
    <name type="scientific">Aeromicrobium choanae</name>
    <dbReference type="NCBI Taxonomy" id="1736691"/>
    <lineage>
        <taxon>Bacteria</taxon>
        <taxon>Bacillati</taxon>
        <taxon>Actinomycetota</taxon>
        <taxon>Actinomycetes</taxon>
        <taxon>Propionibacteriales</taxon>
        <taxon>Nocardioidaceae</taxon>
        <taxon>Aeromicrobium</taxon>
    </lineage>
</organism>
<keyword evidence="2" id="KW-1185">Reference proteome</keyword>
<accession>A0A1T4Z8R6</accession>
<reference evidence="2" key="1">
    <citation type="submission" date="2017-02" db="EMBL/GenBank/DDBJ databases">
        <authorList>
            <person name="Varghese N."/>
            <person name="Submissions S."/>
        </authorList>
    </citation>
    <scope>NUCLEOTIDE SEQUENCE [LARGE SCALE GENOMIC DNA]</scope>
    <source>
        <strain evidence="2">9H-4</strain>
    </source>
</reference>
<dbReference type="EMBL" id="LT796768">
    <property type="protein sequence ID" value="SKB10278.1"/>
    <property type="molecule type" value="Genomic_DNA"/>
</dbReference>